<keyword evidence="2" id="KW-1185">Reference proteome</keyword>
<dbReference type="AlphaFoldDB" id="A0A9N9GBC4"/>
<name>A0A9N9GBC4_9GLOM</name>
<gene>
    <name evidence="1" type="ORF">RFULGI_LOCUS6496</name>
</gene>
<proteinExistence type="predicted"/>
<dbReference type="Proteomes" id="UP000789396">
    <property type="component" value="Unassembled WGS sequence"/>
</dbReference>
<dbReference type="OrthoDB" id="2421915at2759"/>
<evidence type="ECO:0000313" key="2">
    <source>
        <dbReference type="Proteomes" id="UP000789396"/>
    </source>
</evidence>
<reference evidence="1" key="1">
    <citation type="submission" date="2021-06" db="EMBL/GenBank/DDBJ databases">
        <authorList>
            <person name="Kallberg Y."/>
            <person name="Tangrot J."/>
            <person name="Rosling A."/>
        </authorList>
    </citation>
    <scope>NUCLEOTIDE SEQUENCE</scope>
    <source>
        <strain evidence="1">IN212</strain>
    </source>
</reference>
<organism evidence="1 2">
    <name type="scientific">Racocetra fulgida</name>
    <dbReference type="NCBI Taxonomy" id="60492"/>
    <lineage>
        <taxon>Eukaryota</taxon>
        <taxon>Fungi</taxon>
        <taxon>Fungi incertae sedis</taxon>
        <taxon>Mucoromycota</taxon>
        <taxon>Glomeromycotina</taxon>
        <taxon>Glomeromycetes</taxon>
        <taxon>Diversisporales</taxon>
        <taxon>Gigasporaceae</taxon>
        <taxon>Racocetra</taxon>
    </lineage>
</organism>
<protein>
    <submittedName>
        <fullName evidence="1">2045_t:CDS:1</fullName>
    </submittedName>
</protein>
<accession>A0A9N9GBC4</accession>
<feature type="non-terminal residue" evidence="1">
    <location>
        <position position="1"/>
    </location>
</feature>
<comment type="caution">
    <text evidence="1">The sequence shown here is derived from an EMBL/GenBank/DDBJ whole genome shotgun (WGS) entry which is preliminary data.</text>
</comment>
<dbReference type="EMBL" id="CAJVPZ010008447">
    <property type="protein sequence ID" value="CAG8598126.1"/>
    <property type="molecule type" value="Genomic_DNA"/>
</dbReference>
<sequence>KLQEEIELLKQKNNSLKDEASNYQVALSKMTSYRLADDDQNNSVYLTEDINKLYDKVSKFVTNLKKGISIHEDKISELMKQYKCNIEGNLDIRLVKEVLKRLVIETIINMVNTYLKSDKSDKFHLEKDIINPLSPLLNDFYKLSNERSGSNDIMKAIPTKVRQQIYMVLGNLAFSDVTCEEGNLEHSFISNSKKQLINTINQYRTINDTSKRREIEKQASALIRDVISIFYFRRHIQEPIVDYMWIENNKPFDPLFMDGIWDDDDVSNLVVQFCSFPLFGSELEDPEKMKVYTRARVIIQD</sequence>
<evidence type="ECO:0000313" key="1">
    <source>
        <dbReference type="EMBL" id="CAG8598126.1"/>
    </source>
</evidence>